<accession>A0A7S4LZP3</accession>
<comment type="similarity">
    <text evidence="3">Belongs to the TMEM237 family.</text>
</comment>
<keyword evidence="9" id="KW-0966">Cell projection</keyword>
<dbReference type="PANTHER" id="PTHR28388">
    <property type="entry name" value="TRANSMEMBRANE PROTEIN 237"/>
    <property type="match status" value="1"/>
</dbReference>
<evidence type="ECO:0008006" key="14">
    <source>
        <dbReference type="Google" id="ProtNLM"/>
    </source>
</evidence>
<evidence type="ECO:0000313" key="13">
    <source>
        <dbReference type="EMBL" id="CAE2191207.1"/>
    </source>
</evidence>
<dbReference type="GO" id="GO:0016020">
    <property type="term" value="C:membrane"/>
    <property type="evidence" value="ECO:0007669"/>
    <property type="project" value="UniProtKB-SubCell"/>
</dbReference>
<dbReference type="PANTHER" id="PTHR28388:SF1">
    <property type="entry name" value="TRANSMEMBRANE PROTEIN 237"/>
    <property type="match status" value="1"/>
</dbReference>
<name>A0A7S4LZP3_GUITH</name>
<keyword evidence="4 12" id="KW-0812">Transmembrane</keyword>
<keyword evidence="7" id="KW-0969">Cilium</keyword>
<keyword evidence="6 12" id="KW-1133">Transmembrane helix</keyword>
<keyword evidence="8 12" id="KW-0472">Membrane</keyword>
<feature type="transmembrane region" description="Helical" evidence="12">
    <location>
        <begin position="384"/>
        <end position="403"/>
    </location>
</feature>
<evidence type="ECO:0000256" key="4">
    <source>
        <dbReference type="ARBA" id="ARBA00022692"/>
    </source>
</evidence>
<evidence type="ECO:0000256" key="1">
    <source>
        <dbReference type="ARBA" id="ARBA00004138"/>
    </source>
</evidence>
<reference evidence="13" key="1">
    <citation type="submission" date="2021-01" db="EMBL/GenBank/DDBJ databases">
        <authorList>
            <person name="Corre E."/>
            <person name="Pelletier E."/>
            <person name="Niang G."/>
            <person name="Scheremetjew M."/>
            <person name="Finn R."/>
            <person name="Kale V."/>
            <person name="Holt S."/>
            <person name="Cochrane G."/>
            <person name="Meng A."/>
            <person name="Brown T."/>
            <person name="Cohen L."/>
        </authorList>
    </citation>
    <scope>NUCLEOTIDE SEQUENCE</scope>
    <source>
        <strain evidence="13">CCMP 2712</strain>
    </source>
</reference>
<evidence type="ECO:0000256" key="7">
    <source>
        <dbReference type="ARBA" id="ARBA00023069"/>
    </source>
</evidence>
<sequence length="439" mass="49308">MSSEFPWVRGGGAAEPLPHARQLPSLDASETEGKKKSRRRREKHHEGKQDENLPERTSSSTNKAQETDDTSNLDHEHKADEDKGRRRGRHRQEGKAANMPKDEHEQTAAKDTEISADEASRVKEEEGKQASAREQGDTKAGAQASAEAVGGSRSRGRNAERGHAESFTLPHVSPEDLMNEQDVSIPVLGGKEEDSAMQGKTDVYVEATGTGVFRRKKQHRDDSKSFLLSQGRHGRDKNLETCLDLIAALIASSFIFCQGILGGIGIIHFYLIVHTDQRSFLRSFSPIADDTQRAFLFLSSVALVGALDKFSKDQMAGWMLRGRYQFWLDMFLIASYTICFITNLVCTPLDDVLTSSFLRSPEWYKWTLGEEFQAKFTQWRTAHIMRSLFGLFGFVCCCCSSWSTSLQMGDQLARDSQLPQQCSQQAAQRHLREVVWEAR</sequence>
<evidence type="ECO:0000256" key="2">
    <source>
        <dbReference type="ARBA" id="ARBA00004141"/>
    </source>
</evidence>
<evidence type="ECO:0000256" key="6">
    <source>
        <dbReference type="ARBA" id="ARBA00022989"/>
    </source>
</evidence>
<comment type="subcellular location">
    <subcellularLocation>
        <location evidence="1">Cell projection</location>
        <location evidence="1">Cilium</location>
    </subcellularLocation>
    <subcellularLocation>
        <location evidence="2">Membrane</location>
        <topology evidence="2">Multi-pass membrane protein</topology>
    </subcellularLocation>
</comment>
<keyword evidence="5" id="KW-0970">Cilium biogenesis/degradation</keyword>
<evidence type="ECO:0000256" key="5">
    <source>
        <dbReference type="ARBA" id="ARBA00022794"/>
    </source>
</evidence>
<dbReference type="GO" id="GO:0035869">
    <property type="term" value="C:ciliary transition zone"/>
    <property type="evidence" value="ECO:0007669"/>
    <property type="project" value="TreeGrafter"/>
</dbReference>
<dbReference type="Pfam" id="PF15383">
    <property type="entry name" value="TMEM237"/>
    <property type="match status" value="1"/>
</dbReference>
<feature type="compositionally biased region" description="Basic and acidic residues" evidence="11">
    <location>
        <begin position="72"/>
        <end position="84"/>
    </location>
</feature>
<feature type="transmembrane region" description="Helical" evidence="12">
    <location>
        <begin position="245"/>
        <end position="273"/>
    </location>
</feature>
<dbReference type="AlphaFoldDB" id="A0A7S4LZP3"/>
<feature type="transmembrane region" description="Helical" evidence="12">
    <location>
        <begin position="330"/>
        <end position="349"/>
    </location>
</feature>
<evidence type="ECO:0000256" key="8">
    <source>
        <dbReference type="ARBA" id="ARBA00023136"/>
    </source>
</evidence>
<evidence type="ECO:0000256" key="9">
    <source>
        <dbReference type="ARBA" id="ARBA00023273"/>
    </source>
</evidence>
<dbReference type="EMBL" id="HBKN01000616">
    <property type="protein sequence ID" value="CAE2191207.1"/>
    <property type="molecule type" value="Transcribed_RNA"/>
</dbReference>
<feature type="compositionally biased region" description="Basic and acidic residues" evidence="11">
    <location>
        <begin position="44"/>
        <end position="54"/>
    </location>
</feature>
<organism evidence="13">
    <name type="scientific">Guillardia theta</name>
    <name type="common">Cryptophyte</name>
    <name type="synonym">Cryptomonas phi</name>
    <dbReference type="NCBI Taxonomy" id="55529"/>
    <lineage>
        <taxon>Eukaryota</taxon>
        <taxon>Cryptophyceae</taxon>
        <taxon>Pyrenomonadales</taxon>
        <taxon>Geminigeraceae</taxon>
        <taxon>Guillardia</taxon>
    </lineage>
</organism>
<evidence type="ECO:0000256" key="10">
    <source>
        <dbReference type="ARBA" id="ARBA00025631"/>
    </source>
</evidence>
<feature type="region of interest" description="Disordered" evidence="11">
    <location>
        <begin position="1"/>
        <end position="163"/>
    </location>
</feature>
<evidence type="ECO:0000256" key="12">
    <source>
        <dbReference type="SAM" id="Phobius"/>
    </source>
</evidence>
<dbReference type="GO" id="GO:0060271">
    <property type="term" value="P:cilium assembly"/>
    <property type="evidence" value="ECO:0007669"/>
    <property type="project" value="TreeGrafter"/>
</dbReference>
<gene>
    <name evidence="13" type="ORF">GTHE00462_LOCUS518</name>
</gene>
<evidence type="ECO:0000256" key="3">
    <source>
        <dbReference type="ARBA" id="ARBA00008783"/>
    </source>
</evidence>
<evidence type="ECO:0000256" key="11">
    <source>
        <dbReference type="SAM" id="MobiDB-lite"/>
    </source>
</evidence>
<proteinExistence type="inferred from homology"/>
<feature type="compositionally biased region" description="Polar residues" evidence="11">
    <location>
        <begin position="55"/>
        <end position="64"/>
    </location>
</feature>
<comment type="function">
    <text evidence="10">Component of the transition zone in primary cilia. Required for ciliogenesis.</text>
</comment>
<feature type="compositionally biased region" description="Basic and acidic residues" evidence="11">
    <location>
        <begin position="100"/>
        <end position="128"/>
    </location>
</feature>
<protein>
    <recommendedName>
        <fullName evidence="14">Transmembrane protein</fullName>
    </recommendedName>
</protein>
<dbReference type="InterPro" id="IPR029409">
    <property type="entry name" value="TMEM237"/>
</dbReference>